<dbReference type="Proteomes" id="UP000659630">
    <property type="component" value="Unassembled WGS sequence"/>
</dbReference>
<feature type="region of interest" description="Disordered" evidence="1">
    <location>
        <begin position="1"/>
        <end position="22"/>
    </location>
</feature>
<dbReference type="RefSeq" id="WP_186887038.1">
    <property type="nucleotide sequence ID" value="NZ_JACONZ010000001.1"/>
</dbReference>
<accession>A0A923L158</accession>
<dbReference type="SUPFAM" id="SSF52540">
    <property type="entry name" value="P-loop containing nucleoside triphosphate hydrolases"/>
    <property type="match status" value="1"/>
</dbReference>
<dbReference type="InterPro" id="IPR027417">
    <property type="entry name" value="P-loop_NTPase"/>
</dbReference>
<organism evidence="3 4">
    <name type="scientific">Anaerofilum hominis</name>
    <dbReference type="NCBI Taxonomy" id="2763016"/>
    <lineage>
        <taxon>Bacteria</taxon>
        <taxon>Bacillati</taxon>
        <taxon>Bacillota</taxon>
        <taxon>Clostridia</taxon>
        <taxon>Eubacteriales</taxon>
        <taxon>Oscillospiraceae</taxon>
        <taxon>Anaerofilum</taxon>
    </lineage>
</organism>
<evidence type="ECO:0000259" key="2">
    <source>
        <dbReference type="Pfam" id="PF09848"/>
    </source>
</evidence>
<protein>
    <submittedName>
        <fullName evidence="3">DUF2075 domain-containing protein</fullName>
    </submittedName>
</protein>
<evidence type="ECO:0000313" key="3">
    <source>
        <dbReference type="EMBL" id="MBC5580703.1"/>
    </source>
</evidence>
<evidence type="ECO:0000313" key="4">
    <source>
        <dbReference type="Proteomes" id="UP000659630"/>
    </source>
</evidence>
<feature type="domain" description="Schlafen group 3-like DNA/RNA helicase" evidence="2">
    <location>
        <begin position="320"/>
        <end position="580"/>
    </location>
</feature>
<dbReference type="Gene3D" id="3.40.50.300">
    <property type="entry name" value="P-loop containing nucleotide triphosphate hydrolases"/>
    <property type="match status" value="1"/>
</dbReference>
<evidence type="ECO:0000256" key="1">
    <source>
        <dbReference type="SAM" id="MobiDB-lite"/>
    </source>
</evidence>
<feature type="compositionally biased region" description="Basic and acidic residues" evidence="1">
    <location>
        <begin position="1"/>
        <end position="12"/>
    </location>
</feature>
<dbReference type="InterPro" id="IPR018647">
    <property type="entry name" value="SLFN_3-like_DNA/RNA_helicase"/>
</dbReference>
<dbReference type="AlphaFoldDB" id="A0A923L158"/>
<gene>
    <name evidence="3" type="ORF">H8S23_04220</name>
</gene>
<sequence>MSGKEIADHLRESQGNPSESEYRSWENSIPILVKVLHQAGLDALTLVLEYQTPIGSRIDAVLLGEGKTTGKPLVLVIELKQWSAIEENVAGRESSVSICLSRAENRFEERLHPVQQTLTYAKHLRMNHSNVADGKMDVRCRQFLHNFKDKEQLFQGSYHAYEPLRHETYTKGEEELLAADLRNLFSSEPKPEVVEQFLTGTYVLGQIGFQDLGNVLARKENATMLDDQIEVNRKICSMIDQLHSPQFGKHLMIISGPPGTGKTVVGLHAIYAYCQKFGPSWQSRGGCIFALPRSRTLSLVIAGASGVSPVYLDAVPFGRDLVVVDEAHRIQQLESTMTSLFQKANMVVVLQDDRQRIRITEEGTVDGFRRFAQAHGISCSVYSLVSQKRAGYLGSYVSDLDRLFYDRQKQPLKRQSALELRCWDDLNDLDRYLHSLLSAGCHVKWYAPFCWEWTYDTRNKDIKIAQPSGDFEKPWNPQPKEEQYRWYVGEKEEYLDQIGCIYTAQGLEFDDTGVIWWDDLRWDDGLHDWHIDLSSNCDTTFMAAIQSSQASKQESVELVLNTYRVLLTRAKSSVHIWFRDPVTRDHVRKVLDF</sequence>
<keyword evidence="4" id="KW-1185">Reference proteome</keyword>
<dbReference type="EMBL" id="JACONZ010000001">
    <property type="protein sequence ID" value="MBC5580703.1"/>
    <property type="molecule type" value="Genomic_DNA"/>
</dbReference>
<reference evidence="3" key="1">
    <citation type="submission" date="2020-08" db="EMBL/GenBank/DDBJ databases">
        <title>Genome public.</title>
        <authorList>
            <person name="Liu C."/>
            <person name="Sun Q."/>
        </authorList>
    </citation>
    <scope>NUCLEOTIDE SEQUENCE</scope>
    <source>
        <strain evidence="3">BX8</strain>
    </source>
</reference>
<dbReference type="Pfam" id="PF09848">
    <property type="entry name" value="SLFN-g3_helicase"/>
    <property type="match status" value="1"/>
</dbReference>
<comment type="caution">
    <text evidence="3">The sequence shown here is derived from an EMBL/GenBank/DDBJ whole genome shotgun (WGS) entry which is preliminary data.</text>
</comment>
<proteinExistence type="predicted"/>
<name>A0A923L158_9FIRM</name>